<keyword evidence="5" id="KW-0680">Restriction system</keyword>
<evidence type="ECO:0000256" key="4">
    <source>
        <dbReference type="ARBA" id="ARBA00022691"/>
    </source>
</evidence>
<evidence type="ECO:0000256" key="6">
    <source>
        <dbReference type="PROSITE-ProRule" id="PRU01016"/>
    </source>
</evidence>
<dbReference type="PROSITE" id="PS00094">
    <property type="entry name" value="C5_MTASE_1"/>
    <property type="match status" value="1"/>
</dbReference>
<reference evidence="7" key="1">
    <citation type="submission" date="2022-04" db="EMBL/GenBank/DDBJ databases">
        <title>Complete genome sequence of a cyanobacterium, Nostoc sp. SO-36, isolated in Antarctica.</title>
        <authorList>
            <person name="Kanesaki Y."/>
            <person name="Effendi D."/>
            <person name="Sakamoto T."/>
            <person name="Ohtani S."/>
            <person name="Awai K."/>
        </authorList>
    </citation>
    <scope>NUCLEOTIDE SEQUENCE</scope>
    <source>
        <strain evidence="7">SO-36</strain>
        <plasmid evidence="7">pANSO36C</plasmid>
    </source>
</reference>
<evidence type="ECO:0000256" key="3">
    <source>
        <dbReference type="ARBA" id="ARBA00022679"/>
    </source>
</evidence>
<name>A0ABN6QCV2_NOSCO</name>
<comment type="similarity">
    <text evidence="6">Belongs to the class I-like SAM-binding methyltransferase superfamily. C5-methyltransferase family.</text>
</comment>
<evidence type="ECO:0000256" key="1">
    <source>
        <dbReference type="ARBA" id="ARBA00011975"/>
    </source>
</evidence>
<keyword evidence="3 6" id="KW-0808">Transferase</keyword>
<dbReference type="Proteomes" id="UP001055453">
    <property type="component" value="Plasmid pANSO36C"/>
</dbReference>
<dbReference type="InterPro" id="IPR018117">
    <property type="entry name" value="C5_DNA_meth_AS"/>
</dbReference>
<keyword evidence="8" id="KW-1185">Reference proteome</keyword>
<accession>A0ABN6QCV2</accession>
<keyword evidence="2 6" id="KW-0489">Methyltransferase</keyword>
<evidence type="ECO:0000256" key="2">
    <source>
        <dbReference type="ARBA" id="ARBA00022603"/>
    </source>
</evidence>
<protein>
    <recommendedName>
        <fullName evidence="1">DNA (cytosine-5-)-methyltransferase</fullName>
        <ecNumber evidence="1">2.1.1.37</ecNumber>
    </recommendedName>
</protein>
<sequence>MQLTQLDLCSGVGAGFCYAGLKQGFKLIGTAEIDEYCSGILELRYPDVHNYGNVREIPNRAKHKRGYYMHPGRLDIITASPPCPPFSTEGQRLGGADERDCFPSVLETIGELQPRFAAIENVPGLVTCPDYPGQPTGSYFRGVVSTLDLFGYDAEWITIGSGHFASPYIRERLLLVAIARSIVIDWERAAPWTDQARSRTEEIRFNKQRRGIKPGYPLSVVRNPGNLARPLGIKSRDGIVRRMRQAAGNLLDPRVAAIALNRVLYLNSLCREPAASYQG</sequence>
<keyword evidence="4 6" id="KW-0949">S-adenosyl-L-methionine</keyword>
<dbReference type="PANTHER" id="PTHR46098">
    <property type="entry name" value="TRNA (CYTOSINE(38)-C(5))-METHYLTRANSFERASE"/>
    <property type="match status" value="1"/>
</dbReference>
<dbReference type="InterPro" id="IPR001525">
    <property type="entry name" value="C5_MeTfrase"/>
</dbReference>
<dbReference type="EMBL" id="AP025735">
    <property type="protein sequence ID" value="BDI20982.1"/>
    <property type="molecule type" value="Genomic_DNA"/>
</dbReference>
<dbReference type="InterPro" id="IPR029063">
    <property type="entry name" value="SAM-dependent_MTases_sf"/>
</dbReference>
<evidence type="ECO:0000256" key="5">
    <source>
        <dbReference type="ARBA" id="ARBA00022747"/>
    </source>
</evidence>
<gene>
    <name evidence="7" type="ORF">ANSO36C_67840</name>
</gene>
<evidence type="ECO:0000313" key="8">
    <source>
        <dbReference type="Proteomes" id="UP001055453"/>
    </source>
</evidence>
<dbReference type="PANTHER" id="PTHR46098:SF1">
    <property type="entry name" value="TRNA (CYTOSINE(38)-C(5))-METHYLTRANSFERASE"/>
    <property type="match status" value="1"/>
</dbReference>
<dbReference type="InterPro" id="IPR050750">
    <property type="entry name" value="C5-MTase"/>
</dbReference>
<dbReference type="PROSITE" id="PS51679">
    <property type="entry name" value="SAM_MT_C5"/>
    <property type="match status" value="1"/>
</dbReference>
<dbReference type="Gene3D" id="3.40.50.150">
    <property type="entry name" value="Vaccinia Virus protein VP39"/>
    <property type="match status" value="1"/>
</dbReference>
<dbReference type="EC" id="2.1.1.37" evidence="1"/>
<dbReference type="RefSeq" id="WP_410174747.1">
    <property type="nucleotide sequence ID" value="NZ_AP025735.1"/>
</dbReference>
<organism evidence="7 8">
    <name type="scientific">Nostoc cf. commune SO-36</name>
    <dbReference type="NCBI Taxonomy" id="449208"/>
    <lineage>
        <taxon>Bacteria</taxon>
        <taxon>Bacillati</taxon>
        <taxon>Cyanobacteriota</taxon>
        <taxon>Cyanophyceae</taxon>
        <taxon>Nostocales</taxon>
        <taxon>Nostocaceae</taxon>
        <taxon>Nostoc</taxon>
    </lineage>
</organism>
<evidence type="ECO:0000313" key="7">
    <source>
        <dbReference type="EMBL" id="BDI20982.1"/>
    </source>
</evidence>
<keyword evidence="7" id="KW-0614">Plasmid</keyword>
<feature type="active site" evidence="6">
    <location>
        <position position="83"/>
    </location>
</feature>
<dbReference type="Pfam" id="PF00145">
    <property type="entry name" value="DNA_methylase"/>
    <property type="match status" value="1"/>
</dbReference>
<geneLocation type="plasmid" evidence="7 8">
    <name>pANSO36C</name>
</geneLocation>
<dbReference type="SUPFAM" id="SSF53335">
    <property type="entry name" value="S-adenosyl-L-methionine-dependent methyltransferases"/>
    <property type="match status" value="1"/>
</dbReference>
<proteinExistence type="inferred from homology"/>